<dbReference type="GO" id="GO:0008168">
    <property type="term" value="F:methyltransferase activity"/>
    <property type="evidence" value="ECO:0007669"/>
    <property type="project" value="InterPro"/>
</dbReference>
<dbReference type="EMBL" id="LAZR01030056">
    <property type="protein sequence ID" value="KKL57757.1"/>
    <property type="molecule type" value="Genomic_DNA"/>
</dbReference>
<dbReference type="Pfam" id="PF09505">
    <property type="entry name" value="Dimeth_Pyl"/>
    <property type="match status" value="1"/>
</dbReference>
<reference evidence="1" key="1">
    <citation type="journal article" date="2015" name="Nature">
        <title>Complex archaea that bridge the gap between prokaryotes and eukaryotes.</title>
        <authorList>
            <person name="Spang A."/>
            <person name="Saw J.H."/>
            <person name="Jorgensen S.L."/>
            <person name="Zaremba-Niedzwiedzka K."/>
            <person name="Martijn J."/>
            <person name="Lind A.E."/>
            <person name="van Eijk R."/>
            <person name="Schleper C."/>
            <person name="Guy L."/>
            <person name="Ettema T.J."/>
        </authorList>
    </citation>
    <scope>NUCLEOTIDE SEQUENCE</scope>
</reference>
<proteinExistence type="predicted"/>
<protein>
    <submittedName>
        <fullName evidence="1">Uncharacterized protein</fullName>
    </submittedName>
</protein>
<dbReference type="InterPro" id="IPR012653">
    <property type="entry name" value="Dimeth_MeTrfase_MtbB"/>
</dbReference>
<dbReference type="GO" id="GO:0015948">
    <property type="term" value="P:methanogenesis"/>
    <property type="evidence" value="ECO:0007669"/>
    <property type="project" value="InterPro"/>
</dbReference>
<evidence type="ECO:0000313" key="1">
    <source>
        <dbReference type="EMBL" id="KKL57757.1"/>
    </source>
</evidence>
<organism evidence="1">
    <name type="scientific">marine sediment metagenome</name>
    <dbReference type="NCBI Taxonomy" id="412755"/>
    <lineage>
        <taxon>unclassified sequences</taxon>
        <taxon>metagenomes</taxon>
        <taxon>ecological metagenomes</taxon>
    </lineage>
</organism>
<name>A0A0F9G377_9ZZZZ</name>
<accession>A0A0F9G377</accession>
<dbReference type="AlphaFoldDB" id="A0A0F9G377"/>
<gene>
    <name evidence="1" type="ORF">LCGC14_2232210</name>
</gene>
<dbReference type="NCBIfam" id="TIGR02368">
    <property type="entry name" value="dimeth_PyL"/>
    <property type="match status" value="1"/>
</dbReference>
<sequence length="348" mass="37973">MQKYATRMGDGFRIELTEDEIIHDIEEGTKDAAERGKISPLSEDDRFRLLEIFKCPDKSVGVERGNEVILSYDSGTTKFKRANVSVSKIQSLQIYERLIGADTLELGHIDYSFKPVKPIVVFEQPILEQALLMTISPLFYGAMPNLGLYSQPDGPCENPADLLPKGKIAEARESYEKQIEYAVKDMVYVGSQMYEAGADGINFDTTGAAGDAEFLAALKAVEILREKYPAMCIQMGMAGEFVLGMHSELYYDGIRLAGLYAHGQLELAQKAGVSIFGPTVNIVTGKSLPWNITRAVTFTKACTGIAEIPIHACMGMGVGGVPLTLSPPVDALTRASKAMVEITRLDGL</sequence>
<comment type="caution">
    <text evidence="1">The sequence shown here is derived from an EMBL/GenBank/DDBJ whole genome shotgun (WGS) entry which is preliminary data.</text>
</comment>